<dbReference type="InterPro" id="IPR004101">
    <property type="entry name" value="Mur_ligase_C"/>
</dbReference>
<dbReference type="Pfam" id="PF08245">
    <property type="entry name" value="Mur_ligase_M"/>
    <property type="match status" value="1"/>
</dbReference>
<comment type="similarity">
    <text evidence="10">Belongs to the MurCDEF family. MurF subfamily.</text>
</comment>
<reference evidence="15 18" key="2">
    <citation type="submission" date="2019-07" db="EMBL/GenBank/DDBJ databases">
        <title>Whole genome shotgun sequence of Halolactibacillus miurensis NBRC 100873.</title>
        <authorList>
            <person name="Hosoyama A."/>
            <person name="Uohara A."/>
            <person name="Ohji S."/>
            <person name="Ichikawa N."/>
        </authorList>
    </citation>
    <scope>NUCLEOTIDE SEQUENCE [LARGE SCALE GENOMIC DNA]</scope>
    <source>
        <strain evidence="15 18">NBRC 100873</strain>
    </source>
</reference>
<evidence type="ECO:0000313" key="17">
    <source>
        <dbReference type="Proteomes" id="UP000199139"/>
    </source>
</evidence>
<comment type="subcellular location">
    <subcellularLocation>
        <location evidence="10 11">Cytoplasm</location>
    </subcellularLocation>
</comment>
<comment type="catalytic activity">
    <reaction evidence="10 11">
        <text>D-alanyl-D-alanine + UDP-N-acetyl-alpha-D-muramoyl-L-alanyl-gamma-D-glutamyl-meso-2,6-diaminopimelate + ATP = UDP-N-acetyl-alpha-D-muramoyl-L-alanyl-gamma-D-glutamyl-meso-2,6-diaminopimeloyl-D-alanyl-D-alanine + ADP + phosphate + H(+)</text>
        <dbReference type="Rhea" id="RHEA:28374"/>
        <dbReference type="ChEBI" id="CHEBI:15378"/>
        <dbReference type="ChEBI" id="CHEBI:30616"/>
        <dbReference type="ChEBI" id="CHEBI:43474"/>
        <dbReference type="ChEBI" id="CHEBI:57822"/>
        <dbReference type="ChEBI" id="CHEBI:61386"/>
        <dbReference type="ChEBI" id="CHEBI:83905"/>
        <dbReference type="ChEBI" id="CHEBI:456216"/>
        <dbReference type="EC" id="6.3.2.10"/>
    </reaction>
</comment>
<evidence type="ECO:0000313" key="15">
    <source>
        <dbReference type="EMBL" id="GEM05819.1"/>
    </source>
</evidence>
<feature type="domain" description="Mur ligase N-terminal catalytic" evidence="12">
    <location>
        <begin position="22"/>
        <end position="99"/>
    </location>
</feature>
<feature type="domain" description="Mur ligase central" evidence="14">
    <location>
        <begin position="109"/>
        <end position="289"/>
    </location>
</feature>
<proteinExistence type="inferred from homology"/>
<dbReference type="Pfam" id="PF01225">
    <property type="entry name" value="Mur_ligase"/>
    <property type="match status" value="1"/>
</dbReference>
<dbReference type="GO" id="GO:0008360">
    <property type="term" value="P:regulation of cell shape"/>
    <property type="evidence" value="ECO:0007669"/>
    <property type="project" value="UniProtKB-KW"/>
</dbReference>
<evidence type="ECO:0000256" key="9">
    <source>
        <dbReference type="ARBA" id="ARBA00023316"/>
    </source>
</evidence>
<evidence type="ECO:0000256" key="5">
    <source>
        <dbReference type="ARBA" id="ARBA00022840"/>
    </source>
</evidence>
<dbReference type="InterPro" id="IPR013221">
    <property type="entry name" value="Mur_ligase_cen"/>
</dbReference>
<evidence type="ECO:0000256" key="4">
    <source>
        <dbReference type="ARBA" id="ARBA00022741"/>
    </source>
</evidence>
<keyword evidence="2 10" id="KW-0436">Ligase</keyword>
<dbReference type="InterPro" id="IPR036615">
    <property type="entry name" value="Mur_ligase_C_dom_sf"/>
</dbReference>
<dbReference type="InterPro" id="IPR036565">
    <property type="entry name" value="Mur-like_cat_sf"/>
</dbReference>
<comment type="pathway">
    <text evidence="10 11">Cell wall biogenesis; peptidoglycan biosynthesis.</text>
</comment>
<evidence type="ECO:0000256" key="10">
    <source>
        <dbReference type="HAMAP-Rule" id="MF_02019"/>
    </source>
</evidence>
<reference evidence="16 17" key="1">
    <citation type="submission" date="2016-10" db="EMBL/GenBank/DDBJ databases">
        <authorList>
            <person name="de Groot N.N."/>
        </authorList>
    </citation>
    <scope>NUCLEOTIDE SEQUENCE [LARGE SCALE GENOMIC DNA]</scope>
    <source>
        <strain evidence="16 17">DSM 17074</strain>
    </source>
</reference>
<dbReference type="HAMAP" id="MF_02019">
    <property type="entry name" value="MurF"/>
    <property type="match status" value="1"/>
</dbReference>
<keyword evidence="5 10" id="KW-0067">ATP-binding</keyword>
<keyword evidence="1 10" id="KW-0963">Cytoplasm</keyword>
<feature type="binding site" evidence="10">
    <location>
        <begin position="111"/>
        <end position="117"/>
    </location>
    <ligand>
        <name>ATP</name>
        <dbReference type="ChEBI" id="CHEBI:30616"/>
    </ligand>
</feature>
<dbReference type="GO" id="GO:0005524">
    <property type="term" value="F:ATP binding"/>
    <property type="evidence" value="ECO:0007669"/>
    <property type="project" value="UniProtKB-UniRule"/>
</dbReference>
<keyword evidence="6 10" id="KW-0133">Cell shape</keyword>
<dbReference type="GO" id="GO:0047480">
    <property type="term" value="F:UDP-N-acetylmuramoyl-tripeptide-D-alanyl-D-alanine ligase activity"/>
    <property type="evidence" value="ECO:0007669"/>
    <property type="project" value="UniProtKB-UniRule"/>
</dbReference>
<dbReference type="Gene3D" id="3.40.1190.10">
    <property type="entry name" value="Mur-like, catalytic domain"/>
    <property type="match status" value="1"/>
</dbReference>
<dbReference type="Pfam" id="PF02875">
    <property type="entry name" value="Mur_ligase_C"/>
    <property type="match status" value="1"/>
</dbReference>
<evidence type="ECO:0000259" key="13">
    <source>
        <dbReference type="Pfam" id="PF02875"/>
    </source>
</evidence>
<dbReference type="SUPFAM" id="SSF53244">
    <property type="entry name" value="MurD-like peptide ligases, peptide-binding domain"/>
    <property type="match status" value="1"/>
</dbReference>
<evidence type="ECO:0000256" key="1">
    <source>
        <dbReference type="ARBA" id="ARBA00022490"/>
    </source>
</evidence>
<gene>
    <name evidence="10 15" type="primary">murF</name>
    <name evidence="15" type="ORF">HMI01_28070</name>
    <name evidence="16" type="ORF">SAMN05421668_1418</name>
</gene>
<name>A0A1I6V298_9BACI</name>
<dbReference type="UniPathway" id="UPA00219"/>
<dbReference type="OrthoDB" id="9801978at2"/>
<sequence length="444" mass="49243">MIPYQLLTAVAQSVIGKPPENVEGVSTDSRASLHGQLFVPIVGERFDAHDFLLEAINQGAKASFWQADHPLPEIDEREVTLYIVDDTLTALQALAKHYRKTLNAVVIGITGSNGKTSTKDLIGAVTKERGKTHVTKGNYNNHIGLPLTILSAPNDTAYLVLEMGMSNFGEIKQLSEIATPDIAVITNIGESHIEFLKTREGIAEAKLEILSGLRAEGVLIYDGDEPLLERSYAVKTYAVGFTGEVSHMISMDTLTLETTTFLDRSTQHLFTIPMIGQHHAKNAMYAVLVGREIGLTDALIQQGFNQLEKTGMRFEQEHWHEHLFINDAYNASPTSMKAAIKLIQSLSDPRQKVLVLGDMYELGEKADQYHREVGESIDAPIDYVLTVGQLAKNISDYSHVEHTHVKTSEEAVHLLKQLDHPSVILFKASRGMRLEQIIQQLKED</sequence>
<dbReference type="InterPro" id="IPR035911">
    <property type="entry name" value="MurE/MurF_N"/>
</dbReference>
<evidence type="ECO:0000256" key="2">
    <source>
        <dbReference type="ARBA" id="ARBA00022598"/>
    </source>
</evidence>
<evidence type="ECO:0000256" key="3">
    <source>
        <dbReference type="ARBA" id="ARBA00022618"/>
    </source>
</evidence>
<keyword evidence="18" id="KW-1185">Reference proteome</keyword>
<keyword evidence="8 10" id="KW-0131">Cell cycle</keyword>
<evidence type="ECO:0000256" key="11">
    <source>
        <dbReference type="RuleBase" id="RU004136"/>
    </source>
</evidence>
<dbReference type="EMBL" id="BJWJ01000054">
    <property type="protein sequence ID" value="GEM05819.1"/>
    <property type="molecule type" value="Genomic_DNA"/>
</dbReference>
<evidence type="ECO:0000313" key="18">
    <source>
        <dbReference type="Proteomes" id="UP000321773"/>
    </source>
</evidence>
<evidence type="ECO:0000259" key="14">
    <source>
        <dbReference type="Pfam" id="PF08245"/>
    </source>
</evidence>
<dbReference type="PANTHER" id="PTHR43024:SF1">
    <property type="entry name" value="UDP-N-ACETYLMURAMOYL-TRIPEPTIDE--D-ALANYL-D-ALANINE LIGASE"/>
    <property type="match status" value="1"/>
</dbReference>
<dbReference type="EMBL" id="FPAI01000041">
    <property type="protein sequence ID" value="SFT07792.1"/>
    <property type="molecule type" value="Genomic_DNA"/>
</dbReference>
<organism evidence="16 17">
    <name type="scientific">Halolactibacillus miurensis</name>
    <dbReference type="NCBI Taxonomy" id="306541"/>
    <lineage>
        <taxon>Bacteria</taxon>
        <taxon>Bacillati</taxon>
        <taxon>Bacillota</taxon>
        <taxon>Bacilli</taxon>
        <taxon>Bacillales</taxon>
        <taxon>Bacillaceae</taxon>
        <taxon>Halolactibacillus</taxon>
    </lineage>
</organism>
<dbReference type="InterPro" id="IPR005863">
    <property type="entry name" value="UDP-N-AcMur_synth"/>
</dbReference>
<evidence type="ECO:0000313" key="16">
    <source>
        <dbReference type="EMBL" id="SFT07792.1"/>
    </source>
</evidence>
<evidence type="ECO:0000256" key="8">
    <source>
        <dbReference type="ARBA" id="ARBA00023306"/>
    </source>
</evidence>
<keyword evidence="4 10" id="KW-0547">Nucleotide-binding</keyword>
<dbReference type="GO" id="GO:0071555">
    <property type="term" value="P:cell wall organization"/>
    <property type="evidence" value="ECO:0007669"/>
    <property type="project" value="UniProtKB-KW"/>
</dbReference>
<keyword evidence="3 10" id="KW-0132">Cell division</keyword>
<dbReference type="PANTHER" id="PTHR43024">
    <property type="entry name" value="UDP-N-ACETYLMURAMOYL-TRIPEPTIDE--D-ALANYL-D-ALANINE LIGASE"/>
    <property type="match status" value="1"/>
</dbReference>
<dbReference type="NCBIfam" id="TIGR01143">
    <property type="entry name" value="murF"/>
    <property type="match status" value="1"/>
</dbReference>
<dbReference type="Proteomes" id="UP000199139">
    <property type="component" value="Unassembled WGS sequence"/>
</dbReference>
<dbReference type="InterPro" id="IPR000713">
    <property type="entry name" value="Mur_ligase_N"/>
</dbReference>
<keyword evidence="9 10" id="KW-0961">Cell wall biogenesis/degradation</keyword>
<accession>A0A1I6V298</accession>
<evidence type="ECO:0000256" key="7">
    <source>
        <dbReference type="ARBA" id="ARBA00022984"/>
    </source>
</evidence>
<dbReference type="GO" id="GO:0051301">
    <property type="term" value="P:cell division"/>
    <property type="evidence" value="ECO:0007669"/>
    <property type="project" value="UniProtKB-KW"/>
</dbReference>
<dbReference type="EC" id="6.3.2.10" evidence="10 11"/>
<comment type="function">
    <text evidence="10 11">Involved in cell wall formation. Catalyzes the final step in the synthesis of UDP-N-acetylmuramoyl-pentapeptide, the precursor of murein.</text>
</comment>
<feature type="domain" description="Mur ligase C-terminal" evidence="13">
    <location>
        <begin position="313"/>
        <end position="430"/>
    </location>
</feature>
<dbReference type="Gene3D" id="3.90.190.20">
    <property type="entry name" value="Mur ligase, C-terminal domain"/>
    <property type="match status" value="1"/>
</dbReference>
<dbReference type="SUPFAM" id="SSF63418">
    <property type="entry name" value="MurE/MurF N-terminal domain"/>
    <property type="match status" value="1"/>
</dbReference>
<keyword evidence="7 10" id="KW-0573">Peptidoglycan synthesis</keyword>
<evidence type="ECO:0000259" key="12">
    <source>
        <dbReference type="Pfam" id="PF01225"/>
    </source>
</evidence>
<dbReference type="Proteomes" id="UP000321773">
    <property type="component" value="Unassembled WGS sequence"/>
</dbReference>
<dbReference type="GO" id="GO:0009252">
    <property type="term" value="P:peptidoglycan biosynthetic process"/>
    <property type="evidence" value="ECO:0007669"/>
    <property type="project" value="UniProtKB-UniRule"/>
</dbReference>
<dbReference type="STRING" id="306541.SAMN05421668_1418"/>
<dbReference type="Gene3D" id="3.40.1390.10">
    <property type="entry name" value="MurE/MurF, N-terminal domain"/>
    <property type="match status" value="1"/>
</dbReference>
<dbReference type="AlphaFoldDB" id="A0A1I6V298"/>
<evidence type="ECO:0000256" key="6">
    <source>
        <dbReference type="ARBA" id="ARBA00022960"/>
    </source>
</evidence>
<dbReference type="SUPFAM" id="SSF53623">
    <property type="entry name" value="MurD-like peptide ligases, catalytic domain"/>
    <property type="match status" value="1"/>
</dbReference>
<dbReference type="RefSeq" id="WP_062323705.1">
    <property type="nucleotide sequence ID" value="NZ_BJWJ01000054.1"/>
</dbReference>
<dbReference type="InterPro" id="IPR051046">
    <property type="entry name" value="MurCDEF_CellWall_CoF430Synth"/>
</dbReference>
<dbReference type="GO" id="GO:0005737">
    <property type="term" value="C:cytoplasm"/>
    <property type="evidence" value="ECO:0007669"/>
    <property type="project" value="UniProtKB-SubCell"/>
</dbReference>
<protein>
    <recommendedName>
        <fullName evidence="10 11">UDP-N-acetylmuramoyl-tripeptide--D-alanyl-D-alanine ligase</fullName>
        <ecNumber evidence="10 11">6.3.2.10</ecNumber>
    </recommendedName>
    <alternativeName>
        <fullName evidence="10">D-alanyl-D-alanine-adding enzyme</fullName>
    </alternativeName>
</protein>